<keyword evidence="1" id="KW-0812">Transmembrane</keyword>
<keyword evidence="1" id="KW-1133">Transmembrane helix</keyword>
<evidence type="ECO:0000313" key="3">
    <source>
        <dbReference type="Proteomes" id="UP001057025"/>
    </source>
</evidence>
<reference evidence="2" key="1">
    <citation type="submission" date="2022-05" db="EMBL/GenBank/DDBJ databases">
        <authorList>
            <person name="Oliphant S.A."/>
            <person name="Watson-Haigh N.S."/>
            <person name="Sumby K.M."/>
            <person name="Gardner J.M."/>
            <person name="Jiranek V."/>
        </authorList>
    </citation>
    <scope>NUCLEOTIDE SEQUENCE</scope>
    <source>
        <strain evidence="2">KI11_C11</strain>
    </source>
</reference>
<dbReference type="EMBL" id="CP097118">
    <property type="protein sequence ID" value="USS87369.1"/>
    <property type="molecule type" value="Genomic_DNA"/>
</dbReference>
<dbReference type="InterPro" id="IPR008523">
    <property type="entry name" value="DUF805"/>
</dbReference>
<dbReference type="RefSeq" id="WP_252796667.1">
    <property type="nucleotide sequence ID" value="NZ_CP097118.1"/>
</dbReference>
<evidence type="ECO:0000256" key="1">
    <source>
        <dbReference type="SAM" id="Phobius"/>
    </source>
</evidence>
<feature type="transmembrane region" description="Helical" evidence="1">
    <location>
        <begin position="85"/>
        <end position="106"/>
    </location>
</feature>
<feature type="transmembrane region" description="Helical" evidence="1">
    <location>
        <begin position="53"/>
        <end position="73"/>
    </location>
</feature>
<sequence>MLNAYQKFWDNLFNFRGTATIIEFWIPLIFNYILAFLIAWLLGLLAGTVSGQLVSIIYGIMFLLAWIGSISVTVRRFHDSNHSGWWFWIQIIPVIGDFWLLILLIIPTNHASRWR</sequence>
<dbReference type="PANTHER" id="PTHR34980:SF2">
    <property type="entry name" value="INNER MEMBRANE PROTEIN YHAH-RELATED"/>
    <property type="match status" value="1"/>
</dbReference>
<dbReference type="Pfam" id="PF05656">
    <property type="entry name" value="DUF805"/>
    <property type="match status" value="1"/>
</dbReference>
<keyword evidence="1" id="KW-0472">Membrane</keyword>
<dbReference type="PANTHER" id="PTHR34980">
    <property type="entry name" value="INNER MEMBRANE PROTEIN-RELATED-RELATED"/>
    <property type="match status" value="1"/>
</dbReference>
<protein>
    <submittedName>
        <fullName evidence="2">DUF805 domain-containing protein</fullName>
    </submittedName>
</protein>
<proteinExistence type="predicted"/>
<gene>
    <name evidence="2" type="ORF">M3M39_04410</name>
</gene>
<keyword evidence="3" id="KW-1185">Reference proteome</keyword>
<accession>A0ABY5BQG8</accession>
<feature type="transmembrane region" description="Helical" evidence="1">
    <location>
        <begin position="24"/>
        <end position="46"/>
    </location>
</feature>
<dbReference type="Proteomes" id="UP001057025">
    <property type="component" value="Chromosome"/>
</dbReference>
<name>A0ABY5BQG8_9LACO</name>
<evidence type="ECO:0000313" key="2">
    <source>
        <dbReference type="EMBL" id="USS87369.1"/>
    </source>
</evidence>
<organism evidence="2 3">
    <name type="scientific">Fructilactobacillus hinvesii</name>
    <dbReference type="NCBI Taxonomy" id="2940300"/>
    <lineage>
        <taxon>Bacteria</taxon>
        <taxon>Bacillati</taxon>
        <taxon>Bacillota</taxon>
        <taxon>Bacilli</taxon>
        <taxon>Lactobacillales</taxon>
        <taxon>Lactobacillaceae</taxon>
        <taxon>Fructilactobacillus</taxon>
    </lineage>
</organism>